<dbReference type="SUPFAM" id="SSF55961">
    <property type="entry name" value="Bet v1-like"/>
    <property type="match status" value="1"/>
</dbReference>
<feature type="domain" description="Activator of Hsp90 ATPase homologue 1/2-like C-terminal" evidence="2">
    <location>
        <begin position="17"/>
        <end position="113"/>
    </location>
</feature>
<dbReference type="Proteomes" id="UP000594468">
    <property type="component" value="Chromosome"/>
</dbReference>
<dbReference type="Gene3D" id="3.30.530.20">
    <property type="match status" value="1"/>
</dbReference>
<evidence type="ECO:0000313" key="3">
    <source>
        <dbReference type="EMBL" id="QPC81700.1"/>
    </source>
</evidence>
<dbReference type="RefSeq" id="WP_195169771.1">
    <property type="nucleotide sequence ID" value="NZ_CP062983.1"/>
</dbReference>
<sequence>MNTNLIYSKVEMLIRKPISEVFEAFINPEITSKFWFTKSSGRLDEQKEVTWTWEMYNVSSQVVVKEIEKDKRILIEWDGYESRNTVEWIFTIYEGNTTFVSVTESGFQGDSEQVISDALNSKGGFTWLLAGAKAFLEFGIELNLVTDAFPKGINEH</sequence>
<dbReference type="EMBL" id="CP062983">
    <property type="protein sequence ID" value="QPC81700.1"/>
    <property type="molecule type" value="Genomic_DNA"/>
</dbReference>
<dbReference type="KEGG" id="pmet:G4Y79_18695"/>
<gene>
    <name evidence="3" type="ORF">G4Y79_18695</name>
</gene>
<proteinExistence type="inferred from homology"/>
<keyword evidence="4" id="KW-1185">Reference proteome</keyword>
<dbReference type="InterPro" id="IPR023393">
    <property type="entry name" value="START-like_dom_sf"/>
</dbReference>
<evidence type="ECO:0000259" key="2">
    <source>
        <dbReference type="Pfam" id="PF08327"/>
    </source>
</evidence>
<dbReference type="InterPro" id="IPR013538">
    <property type="entry name" value="ASHA1/2-like_C"/>
</dbReference>
<organism evidence="3 4">
    <name type="scientific">Phototrophicus methaneseepsis</name>
    <dbReference type="NCBI Taxonomy" id="2710758"/>
    <lineage>
        <taxon>Bacteria</taxon>
        <taxon>Bacillati</taxon>
        <taxon>Chloroflexota</taxon>
        <taxon>Candidatus Thermofontia</taxon>
        <taxon>Phototrophicales</taxon>
        <taxon>Phototrophicaceae</taxon>
        <taxon>Phototrophicus</taxon>
    </lineage>
</organism>
<evidence type="ECO:0000313" key="4">
    <source>
        <dbReference type="Proteomes" id="UP000594468"/>
    </source>
</evidence>
<dbReference type="AlphaFoldDB" id="A0A7S8E7B4"/>
<protein>
    <submittedName>
        <fullName evidence="3">SRPBCC family protein</fullName>
    </submittedName>
</protein>
<comment type="similarity">
    <text evidence="1">Belongs to the AHA1 family.</text>
</comment>
<evidence type="ECO:0000256" key="1">
    <source>
        <dbReference type="ARBA" id="ARBA00006817"/>
    </source>
</evidence>
<reference evidence="3 4" key="1">
    <citation type="submission" date="2020-02" db="EMBL/GenBank/DDBJ databases">
        <authorList>
            <person name="Zheng R.K."/>
            <person name="Sun C.M."/>
        </authorList>
    </citation>
    <scope>NUCLEOTIDE SEQUENCE [LARGE SCALE GENOMIC DNA]</scope>
    <source>
        <strain evidence="4">rifampicinis</strain>
    </source>
</reference>
<accession>A0A7S8E7B4</accession>
<dbReference type="CDD" id="cd08901">
    <property type="entry name" value="SRPBCC_CalC_Aha1-like_8"/>
    <property type="match status" value="1"/>
</dbReference>
<dbReference type="Pfam" id="PF08327">
    <property type="entry name" value="AHSA1"/>
    <property type="match status" value="1"/>
</dbReference>
<name>A0A7S8E7B4_9CHLR</name>